<evidence type="ECO:0008006" key="4">
    <source>
        <dbReference type="Google" id="ProtNLM"/>
    </source>
</evidence>
<evidence type="ECO:0000256" key="1">
    <source>
        <dbReference type="SAM" id="MobiDB-lite"/>
    </source>
</evidence>
<evidence type="ECO:0000313" key="3">
    <source>
        <dbReference type="Proteomes" id="UP000026961"/>
    </source>
</evidence>
<feature type="compositionally biased region" description="Acidic residues" evidence="1">
    <location>
        <begin position="113"/>
        <end position="140"/>
    </location>
</feature>
<evidence type="ECO:0000313" key="2">
    <source>
        <dbReference type="EnsemblPlants" id="OGLUM06G20830.1"/>
    </source>
</evidence>
<protein>
    <recommendedName>
        <fullName evidence="4">DUF834 domain-containing protein</fullName>
    </recommendedName>
</protein>
<keyword evidence="3" id="KW-1185">Reference proteome</keyword>
<dbReference type="Proteomes" id="UP000026961">
    <property type="component" value="Chromosome 6"/>
</dbReference>
<sequence length="140" mass="15089">MAGTVAREWVAQMRGDDRLDSGGAWRRRPWGQAMLARGYGRWLGGRVDPMTSGRIRRRLGVDTTSPPLGAAAAASDWVDQPSKLTKATDLLLGAVAVALGQRRHPWKRQICGGDDDDDGGDGHCEDDDCSDGYDDDGFGS</sequence>
<proteinExistence type="predicted"/>
<dbReference type="AlphaFoldDB" id="A0A0E0ABE4"/>
<organism evidence="2">
    <name type="scientific">Oryza glumipatula</name>
    <dbReference type="NCBI Taxonomy" id="40148"/>
    <lineage>
        <taxon>Eukaryota</taxon>
        <taxon>Viridiplantae</taxon>
        <taxon>Streptophyta</taxon>
        <taxon>Embryophyta</taxon>
        <taxon>Tracheophyta</taxon>
        <taxon>Spermatophyta</taxon>
        <taxon>Magnoliopsida</taxon>
        <taxon>Liliopsida</taxon>
        <taxon>Poales</taxon>
        <taxon>Poaceae</taxon>
        <taxon>BOP clade</taxon>
        <taxon>Oryzoideae</taxon>
        <taxon>Oryzeae</taxon>
        <taxon>Oryzinae</taxon>
        <taxon>Oryza</taxon>
    </lineage>
</organism>
<dbReference type="EnsemblPlants" id="OGLUM06G20830.1">
    <property type="protein sequence ID" value="OGLUM06G20830.1"/>
    <property type="gene ID" value="OGLUM06G20830"/>
</dbReference>
<reference evidence="2" key="1">
    <citation type="submission" date="2015-04" db="UniProtKB">
        <authorList>
            <consortium name="EnsemblPlants"/>
        </authorList>
    </citation>
    <scope>IDENTIFICATION</scope>
</reference>
<dbReference type="HOGENOM" id="CLU_1850312_0_0_1"/>
<name>A0A0E0ABE4_9ORYZ</name>
<reference evidence="2" key="2">
    <citation type="submission" date="2018-05" db="EMBL/GenBank/DDBJ databases">
        <title>OgluRS3 (Oryza glumaepatula Reference Sequence Version 3).</title>
        <authorList>
            <person name="Zhang J."/>
            <person name="Kudrna D."/>
            <person name="Lee S."/>
            <person name="Talag J."/>
            <person name="Welchert J."/>
            <person name="Wing R.A."/>
        </authorList>
    </citation>
    <scope>NUCLEOTIDE SEQUENCE [LARGE SCALE GENOMIC DNA]</scope>
</reference>
<dbReference type="Gramene" id="OGLUM06G20830.1">
    <property type="protein sequence ID" value="OGLUM06G20830.1"/>
    <property type="gene ID" value="OGLUM06G20830"/>
</dbReference>
<feature type="region of interest" description="Disordered" evidence="1">
    <location>
        <begin position="106"/>
        <end position="140"/>
    </location>
</feature>
<accession>A0A0E0ABE4</accession>